<dbReference type="SUPFAM" id="SSF101307">
    <property type="entry name" value="YutG-like"/>
    <property type="match status" value="1"/>
</dbReference>
<comment type="cofactor">
    <cofactor evidence="1">
        <name>Mg(2+)</name>
        <dbReference type="ChEBI" id="CHEBI:18420"/>
    </cofactor>
</comment>
<dbReference type="PIRSF" id="PIRSF006162">
    <property type="entry name" value="PgpA"/>
    <property type="match status" value="1"/>
</dbReference>
<keyword evidence="1 2" id="KW-0812">Transmembrane</keyword>
<keyword evidence="1" id="KW-1208">Phospholipid metabolism</keyword>
<comment type="catalytic activity">
    <reaction evidence="1">
        <text>a 1,2-diacyl-sn-glycero-3-phospho-(1'-sn-glycero-3'-phosphate) + H2O = a 1,2-diacyl-sn-glycero-3-phospho-(1'-sn-glycerol) + phosphate</text>
        <dbReference type="Rhea" id="RHEA:33751"/>
        <dbReference type="ChEBI" id="CHEBI:15377"/>
        <dbReference type="ChEBI" id="CHEBI:43474"/>
        <dbReference type="ChEBI" id="CHEBI:60110"/>
        <dbReference type="ChEBI" id="CHEBI:64716"/>
        <dbReference type="EC" id="3.1.3.27"/>
    </reaction>
</comment>
<dbReference type="InterPro" id="IPR036681">
    <property type="entry name" value="PgpA-like_sf"/>
</dbReference>
<dbReference type="EMBL" id="JAGETV010000001">
    <property type="protein sequence ID" value="MBO1926013.1"/>
    <property type="molecule type" value="Genomic_DNA"/>
</dbReference>
<name>A0ABS3Q1E6_9GAMM</name>
<keyword evidence="1" id="KW-1003">Cell membrane</keyword>
<organism evidence="4 5">
    <name type="scientific">Thiomicrorhabdus marina</name>
    <dbReference type="NCBI Taxonomy" id="2818442"/>
    <lineage>
        <taxon>Bacteria</taxon>
        <taxon>Pseudomonadati</taxon>
        <taxon>Pseudomonadota</taxon>
        <taxon>Gammaproteobacteria</taxon>
        <taxon>Thiotrichales</taxon>
        <taxon>Piscirickettsiaceae</taxon>
        <taxon>Thiomicrorhabdus</taxon>
    </lineage>
</organism>
<feature type="transmembrane region" description="Helical" evidence="2">
    <location>
        <begin position="59"/>
        <end position="76"/>
    </location>
</feature>
<comment type="subcellular location">
    <subcellularLocation>
        <location evidence="1">Cell inner membrane</location>
        <topology evidence="1">Multi-pass membrane protein</topology>
    </subcellularLocation>
</comment>
<gene>
    <name evidence="4" type="ORF">J3998_00355</name>
</gene>
<accession>A0ABS3Q1E6</accession>
<dbReference type="RefSeq" id="WP_208146134.1">
    <property type="nucleotide sequence ID" value="NZ_JAGETV010000001.1"/>
</dbReference>
<dbReference type="InterPro" id="IPR007686">
    <property type="entry name" value="YutG/PgpA"/>
</dbReference>
<dbReference type="PANTHER" id="PTHR36305:SF1">
    <property type="entry name" value="PHOSPHATIDYLGLYCEROPHOSPHATASE A"/>
    <property type="match status" value="1"/>
</dbReference>
<feature type="transmembrane region" description="Helical" evidence="2">
    <location>
        <begin position="24"/>
        <end position="53"/>
    </location>
</feature>
<evidence type="ECO:0000256" key="1">
    <source>
        <dbReference type="PIRNR" id="PIRNR006162"/>
    </source>
</evidence>
<comment type="function">
    <text evidence="1">Lipid phosphatase which dephosphorylates phosphatidylglycerophosphate (PGP) to phosphatidylglycerol (PG).</text>
</comment>
<keyword evidence="1" id="KW-0479">Metal-binding</keyword>
<sequence>MKNSEKNRVPAPPFSQITKDPAQFLGYGLGSGLITPAPGTWGTIAGLILFLPILLWSETAAWVVLLAGLFAGSWICQKSADAIGVHDHGGIVWDEFVGIWIVLILLPEQTWIWWLAAFVSFRVFDIVKPWPIKWLDHQLEGGFGIMADDVLAAIFAALTIWFIHALFI</sequence>
<evidence type="ECO:0000313" key="5">
    <source>
        <dbReference type="Proteomes" id="UP000664835"/>
    </source>
</evidence>
<reference evidence="4 5" key="1">
    <citation type="submission" date="2021-03" db="EMBL/GenBank/DDBJ databases">
        <title>Thiomicrorhabdus sp.nov.,novel sulfur-oxidizing bacteria isolated from coastal sediment.</title>
        <authorList>
            <person name="Liu X."/>
        </authorList>
    </citation>
    <scope>NUCLEOTIDE SEQUENCE [LARGE SCALE GENOMIC DNA]</scope>
    <source>
        <strain evidence="4 5">6S2-11</strain>
    </source>
</reference>
<keyword evidence="1 2" id="KW-0472">Membrane</keyword>
<keyword evidence="1" id="KW-0997">Cell inner membrane</keyword>
<dbReference type="EC" id="3.1.3.27" evidence="1"/>
<comment type="caution">
    <text evidence="4">The sequence shown here is derived from an EMBL/GenBank/DDBJ whole genome shotgun (WGS) entry which is preliminary data.</text>
</comment>
<feature type="transmembrane region" description="Helical" evidence="2">
    <location>
        <begin position="150"/>
        <end position="167"/>
    </location>
</feature>
<protein>
    <recommendedName>
        <fullName evidence="1">Phosphatidylglycerophosphatase A</fullName>
        <ecNumber evidence="1">3.1.3.27</ecNumber>
    </recommendedName>
    <alternativeName>
        <fullName evidence="1">Phosphatidylglycerolphosphate phosphatase A</fullName>
    </alternativeName>
</protein>
<evidence type="ECO:0000256" key="2">
    <source>
        <dbReference type="SAM" id="Phobius"/>
    </source>
</evidence>
<dbReference type="CDD" id="cd06971">
    <property type="entry name" value="PgpA"/>
    <property type="match status" value="1"/>
</dbReference>
<keyword evidence="1" id="KW-0378">Hydrolase</keyword>
<dbReference type="InterPro" id="IPR026037">
    <property type="entry name" value="PgpA"/>
</dbReference>
<dbReference type="PANTHER" id="PTHR36305">
    <property type="entry name" value="PHOSPHATIDYLGLYCEROPHOSPHATASE A"/>
    <property type="match status" value="1"/>
</dbReference>
<dbReference type="Proteomes" id="UP000664835">
    <property type="component" value="Unassembled WGS sequence"/>
</dbReference>
<evidence type="ECO:0000313" key="4">
    <source>
        <dbReference type="EMBL" id="MBO1926013.1"/>
    </source>
</evidence>
<comment type="pathway">
    <text evidence="1">Phospholipid metabolism; phosphatidylglycerol biosynthesis; phosphatidylglycerol from CDP-diacylglycerol: step 2/2.</text>
</comment>
<evidence type="ECO:0000259" key="3">
    <source>
        <dbReference type="Pfam" id="PF04608"/>
    </source>
</evidence>
<keyword evidence="5" id="KW-1185">Reference proteome</keyword>
<dbReference type="Pfam" id="PF04608">
    <property type="entry name" value="PgpA"/>
    <property type="match status" value="1"/>
</dbReference>
<keyword evidence="1" id="KW-0460">Magnesium</keyword>
<feature type="domain" description="YutG/PgpA" evidence="3">
    <location>
        <begin position="25"/>
        <end position="164"/>
    </location>
</feature>
<proteinExistence type="predicted"/>
<keyword evidence="1" id="KW-0442">Lipid degradation</keyword>
<keyword evidence="1" id="KW-0595">Phospholipid degradation</keyword>
<keyword evidence="2" id="KW-1133">Transmembrane helix</keyword>
<keyword evidence="1" id="KW-0443">Lipid metabolism</keyword>